<protein>
    <submittedName>
        <fullName evidence="1">Uncharacterized protein</fullName>
    </submittedName>
</protein>
<evidence type="ECO:0000313" key="2">
    <source>
        <dbReference type="Proteomes" id="UP001234178"/>
    </source>
</evidence>
<proteinExistence type="predicted"/>
<dbReference type="Proteomes" id="UP001234178">
    <property type="component" value="Unassembled WGS sequence"/>
</dbReference>
<evidence type="ECO:0000313" key="1">
    <source>
        <dbReference type="EMBL" id="KAK4021258.1"/>
    </source>
</evidence>
<reference evidence="1 2" key="1">
    <citation type="journal article" date="2023" name="Nucleic Acids Res.">
        <title>The hologenome of Daphnia magna reveals possible DNA methylation and microbiome-mediated evolution of the host genome.</title>
        <authorList>
            <person name="Chaturvedi A."/>
            <person name="Li X."/>
            <person name="Dhandapani V."/>
            <person name="Marshall H."/>
            <person name="Kissane S."/>
            <person name="Cuenca-Cambronero M."/>
            <person name="Asole G."/>
            <person name="Calvet F."/>
            <person name="Ruiz-Romero M."/>
            <person name="Marangio P."/>
            <person name="Guigo R."/>
            <person name="Rago D."/>
            <person name="Mirbahai L."/>
            <person name="Eastwood N."/>
            <person name="Colbourne J.K."/>
            <person name="Zhou J."/>
            <person name="Mallon E."/>
            <person name="Orsini L."/>
        </authorList>
    </citation>
    <scope>NUCLEOTIDE SEQUENCE [LARGE SCALE GENOMIC DNA]</scope>
    <source>
        <strain evidence="1">LRV0_1</strain>
    </source>
</reference>
<sequence length="97" mass="10775">MNICLFTPGCMIRRWSLEHARVGLLCPPFVLTLYLHLGASAGDTSGQLEKDGNQKRTPDVTITVSSNIVVVVYVECYNHVIETECVELYTKKSLSVT</sequence>
<organism evidence="1 2">
    <name type="scientific">Daphnia magna</name>
    <dbReference type="NCBI Taxonomy" id="35525"/>
    <lineage>
        <taxon>Eukaryota</taxon>
        <taxon>Metazoa</taxon>
        <taxon>Ecdysozoa</taxon>
        <taxon>Arthropoda</taxon>
        <taxon>Crustacea</taxon>
        <taxon>Branchiopoda</taxon>
        <taxon>Diplostraca</taxon>
        <taxon>Cladocera</taxon>
        <taxon>Anomopoda</taxon>
        <taxon>Daphniidae</taxon>
        <taxon>Daphnia</taxon>
    </lineage>
</organism>
<accession>A0ABR0A7Z2</accession>
<name>A0ABR0A7Z2_9CRUS</name>
<dbReference type="EMBL" id="JAOYFB010000036">
    <property type="protein sequence ID" value="KAK4021258.1"/>
    <property type="molecule type" value="Genomic_DNA"/>
</dbReference>
<keyword evidence="2" id="KW-1185">Reference proteome</keyword>
<comment type="caution">
    <text evidence="1">The sequence shown here is derived from an EMBL/GenBank/DDBJ whole genome shotgun (WGS) entry which is preliminary data.</text>
</comment>
<gene>
    <name evidence="1" type="ORF">OUZ56_003177</name>
</gene>